<evidence type="ECO:0000259" key="9">
    <source>
        <dbReference type="Pfam" id="PF18967"/>
    </source>
</evidence>
<keyword evidence="2" id="KW-1003">Cell membrane</keyword>
<dbReference type="GO" id="GO:0051607">
    <property type="term" value="P:defense response to virus"/>
    <property type="evidence" value="ECO:0007669"/>
    <property type="project" value="UniProtKB-KW"/>
</dbReference>
<accession>A0A941DBF7</accession>
<evidence type="ECO:0000313" key="11">
    <source>
        <dbReference type="Proteomes" id="UP000677016"/>
    </source>
</evidence>
<evidence type="ECO:0000256" key="7">
    <source>
        <dbReference type="ARBA" id="ARBA00023136"/>
    </source>
</evidence>
<keyword evidence="3 8" id="KW-0812">Transmembrane</keyword>
<protein>
    <recommendedName>
        <fullName evidence="9">Pycsar effector protein domain-containing protein</fullName>
    </recommendedName>
</protein>
<comment type="subcellular location">
    <subcellularLocation>
        <location evidence="1">Cell membrane</location>
    </subcellularLocation>
</comment>
<dbReference type="AlphaFoldDB" id="A0A941DBF7"/>
<evidence type="ECO:0000256" key="1">
    <source>
        <dbReference type="ARBA" id="ARBA00004236"/>
    </source>
</evidence>
<dbReference type="Pfam" id="PF18967">
    <property type="entry name" value="PycTM"/>
    <property type="match status" value="1"/>
</dbReference>
<evidence type="ECO:0000256" key="6">
    <source>
        <dbReference type="ARBA" id="ARBA00023118"/>
    </source>
</evidence>
<evidence type="ECO:0000256" key="8">
    <source>
        <dbReference type="SAM" id="Phobius"/>
    </source>
</evidence>
<dbReference type="RefSeq" id="WP_211603887.1">
    <property type="nucleotide sequence ID" value="NZ_JAGSNF010000020.1"/>
</dbReference>
<feature type="domain" description="Pycsar effector protein" evidence="9">
    <location>
        <begin position="9"/>
        <end position="138"/>
    </location>
</feature>
<dbReference type="Proteomes" id="UP000677016">
    <property type="component" value="Unassembled WGS sequence"/>
</dbReference>
<feature type="transmembrane region" description="Helical" evidence="8">
    <location>
        <begin position="121"/>
        <end position="141"/>
    </location>
</feature>
<comment type="caution">
    <text evidence="10">The sequence shown here is derived from an EMBL/GenBank/DDBJ whole genome shotgun (WGS) entry which is preliminary data.</text>
</comment>
<sequence length="142" mass="15182">MAVTAATAIGLYKVFDSVTCPGFVVIAASVACGLLLLATAVQALVALVPRVRMPKGQVETYDNPLYYRHITLGHPAPQKEAYLHLLAELTVDPARLTKAIGEQVYANAAVAQRKYEWSNRAIVTLAGAVVFLGIAAFAAVWK</sequence>
<dbReference type="EMBL" id="JAGSNF010000020">
    <property type="protein sequence ID" value="MBR7744360.1"/>
    <property type="molecule type" value="Genomic_DNA"/>
</dbReference>
<organism evidence="10 11">
    <name type="scientific">Phycicoccus avicenniae</name>
    <dbReference type="NCBI Taxonomy" id="2828860"/>
    <lineage>
        <taxon>Bacteria</taxon>
        <taxon>Bacillati</taxon>
        <taxon>Actinomycetota</taxon>
        <taxon>Actinomycetes</taxon>
        <taxon>Micrococcales</taxon>
        <taxon>Intrasporangiaceae</taxon>
        <taxon>Phycicoccus</taxon>
    </lineage>
</organism>
<keyword evidence="11" id="KW-1185">Reference proteome</keyword>
<name>A0A941DBF7_9MICO</name>
<evidence type="ECO:0000313" key="10">
    <source>
        <dbReference type="EMBL" id="MBR7744360.1"/>
    </source>
</evidence>
<evidence type="ECO:0000256" key="3">
    <source>
        <dbReference type="ARBA" id="ARBA00022692"/>
    </source>
</evidence>
<dbReference type="InterPro" id="IPR043760">
    <property type="entry name" value="PycTM_dom"/>
</dbReference>
<keyword evidence="4" id="KW-0547">Nucleotide-binding</keyword>
<keyword evidence="6" id="KW-0051">Antiviral defense</keyword>
<keyword evidence="5 8" id="KW-1133">Transmembrane helix</keyword>
<evidence type="ECO:0000256" key="4">
    <source>
        <dbReference type="ARBA" id="ARBA00022741"/>
    </source>
</evidence>
<dbReference type="GO" id="GO:0005886">
    <property type="term" value="C:plasma membrane"/>
    <property type="evidence" value="ECO:0007669"/>
    <property type="project" value="UniProtKB-SubCell"/>
</dbReference>
<evidence type="ECO:0000256" key="5">
    <source>
        <dbReference type="ARBA" id="ARBA00022989"/>
    </source>
</evidence>
<keyword evidence="7 8" id="KW-0472">Membrane</keyword>
<dbReference type="GO" id="GO:0000166">
    <property type="term" value="F:nucleotide binding"/>
    <property type="evidence" value="ECO:0007669"/>
    <property type="project" value="UniProtKB-KW"/>
</dbReference>
<feature type="transmembrane region" description="Helical" evidence="8">
    <location>
        <begin position="23"/>
        <end position="48"/>
    </location>
</feature>
<gene>
    <name evidence="10" type="ORF">KC207_13785</name>
</gene>
<evidence type="ECO:0000256" key="2">
    <source>
        <dbReference type="ARBA" id="ARBA00022475"/>
    </source>
</evidence>
<proteinExistence type="predicted"/>
<reference evidence="10" key="1">
    <citation type="submission" date="2021-04" db="EMBL/GenBank/DDBJ databases">
        <title>Phycicoccus avicenniae sp. nov., a novel endophytic actinomycetes isolated from branch of Avicennia mariana.</title>
        <authorList>
            <person name="Tuo L."/>
        </authorList>
    </citation>
    <scope>NUCLEOTIDE SEQUENCE</scope>
    <source>
        <strain evidence="10">BSK3Z-2</strain>
    </source>
</reference>